<name>A0AAE1J9V2_9FABA</name>
<feature type="compositionally biased region" description="Polar residues" evidence="1">
    <location>
        <begin position="383"/>
        <end position="392"/>
    </location>
</feature>
<dbReference type="Pfam" id="PF25874">
    <property type="entry name" value="WHD_plant_repro"/>
    <property type="match status" value="1"/>
</dbReference>
<dbReference type="PANTHER" id="PTHR46740">
    <property type="entry name" value="PROTEIN DYAD"/>
    <property type="match status" value="1"/>
</dbReference>
<comment type="caution">
    <text evidence="3">The sequence shown here is derived from an EMBL/GenBank/DDBJ whole genome shotgun (WGS) entry which is preliminary data.</text>
</comment>
<evidence type="ECO:0000313" key="4">
    <source>
        <dbReference type="Proteomes" id="UP001293593"/>
    </source>
</evidence>
<evidence type="ECO:0000313" key="3">
    <source>
        <dbReference type="EMBL" id="KAK4264613.1"/>
    </source>
</evidence>
<keyword evidence="4" id="KW-1185">Reference proteome</keyword>
<accession>A0AAE1J9V2</accession>
<dbReference type="GO" id="GO:0007131">
    <property type="term" value="P:reciprocal meiotic recombination"/>
    <property type="evidence" value="ECO:0007669"/>
    <property type="project" value="InterPro"/>
</dbReference>
<protein>
    <recommendedName>
        <fullName evidence="2">PTC1-like winged helix-turn-helix domain-containing protein</fullName>
    </recommendedName>
</protein>
<dbReference type="InterPro" id="IPR059080">
    <property type="entry name" value="WHD_PTC1"/>
</dbReference>
<dbReference type="GO" id="GO:0051177">
    <property type="term" value="P:meiotic sister chromatid cohesion"/>
    <property type="evidence" value="ECO:0007669"/>
    <property type="project" value="InterPro"/>
</dbReference>
<evidence type="ECO:0000256" key="1">
    <source>
        <dbReference type="SAM" id="MobiDB-lite"/>
    </source>
</evidence>
<evidence type="ECO:0000259" key="2">
    <source>
        <dbReference type="Pfam" id="PF25874"/>
    </source>
</evidence>
<gene>
    <name evidence="3" type="ORF">QN277_025766</name>
</gene>
<feature type="region of interest" description="Disordered" evidence="1">
    <location>
        <begin position="61"/>
        <end position="84"/>
    </location>
</feature>
<feature type="region of interest" description="Disordered" evidence="1">
    <location>
        <begin position="372"/>
        <end position="392"/>
    </location>
</feature>
<feature type="compositionally biased region" description="Basic residues" evidence="1">
    <location>
        <begin position="73"/>
        <end position="83"/>
    </location>
</feature>
<dbReference type="AlphaFoldDB" id="A0AAE1J9V2"/>
<organism evidence="3 4">
    <name type="scientific">Acacia crassicarpa</name>
    <name type="common">northern wattle</name>
    <dbReference type="NCBI Taxonomy" id="499986"/>
    <lineage>
        <taxon>Eukaryota</taxon>
        <taxon>Viridiplantae</taxon>
        <taxon>Streptophyta</taxon>
        <taxon>Embryophyta</taxon>
        <taxon>Tracheophyta</taxon>
        <taxon>Spermatophyta</taxon>
        <taxon>Magnoliopsida</taxon>
        <taxon>eudicotyledons</taxon>
        <taxon>Gunneridae</taxon>
        <taxon>Pentapetalae</taxon>
        <taxon>rosids</taxon>
        <taxon>fabids</taxon>
        <taxon>Fabales</taxon>
        <taxon>Fabaceae</taxon>
        <taxon>Caesalpinioideae</taxon>
        <taxon>mimosoid clade</taxon>
        <taxon>Acacieae</taxon>
        <taxon>Acacia</taxon>
    </lineage>
</organism>
<dbReference type="InterPro" id="IPR044221">
    <property type="entry name" value="DYAD/AMEIOTIC1"/>
</dbReference>
<feature type="region of interest" description="Disordered" evidence="1">
    <location>
        <begin position="176"/>
        <end position="201"/>
    </location>
</feature>
<dbReference type="EMBL" id="JAWXYG010000008">
    <property type="protein sequence ID" value="KAK4264613.1"/>
    <property type="molecule type" value="Genomic_DNA"/>
</dbReference>
<reference evidence="3" key="1">
    <citation type="submission" date="2023-10" db="EMBL/GenBank/DDBJ databases">
        <title>Chromosome-level genome of the transformable northern wattle, Acacia crassicarpa.</title>
        <authorList>
            <person name="Massaro I."/>
            <person name="Sinha N.R."/>
            <person name="Poethig S."/>
            <person name="Leichty A.R."/>
        </authorList>
    </citation>
    <scope>NUCLEOTIDE SEQUENCE</scope>
    <source>
        <strain evidence="3">Acra3RX</strain>
        <tissue evidence="3">Leaf</tissue>
    </source>
</reference>
<feature type="domain" description="PTC1-like winged helix-turn-helix" evidence="2">
    <location>
        <begin position="85"/>
        <end position="167"/>
    </location>
</feature>
<dbReference type="PANTHER" id="PTHR46740:SF1">
    <property type="entry name" value="DYAD PROTEIN"/>
    <property type="match status" value="1"/>
</dbReference>
<dbReference type="Proteomes" id="UP001293593">
    <property type="component" value="Unassembled WGS sequence"/>
</dbReference>
<sequence>MEECGAFIDQLEGYKSKLSSRIPKDEEEDLENEDFKVKTIFIPKSKKRKQPSCNQLGEMKEELLDGEQGQGISKRKTKTHRSCNRWSDERYQQAEQRMWELLKAAGANFANPISRHALRKAARQHIGDTGLLDHLLKQIDGKIAPGGTERFRRCYNPQGIMKYWLESSHLDKARQEAGVQDPYWRPPSNFSAGNAPSQNTDSSCELKLLQIEMAKMKRDMQELIYKKQEKNEHSLMEVTQKELVKFKAMTEECLSVMSTSLKGMQGMYDELVTWKTKVDQQLAEIANKLNDLQSPQEQTNTGLPPEEWEGWLENFNLDNIPGDGLVAWLDGTEMLDVKQEVVHHDPILPLPSPPCYKEPKDAKSNLLEITTERQQEDQPDVTPCSSMTPSPKSDLDNNTFIVFQGMLMELFKWKDKMEQQLLEASNSVHMLKMKYGTA</sequence>
<proteinExistence type="predicted"/>
<feature type="compositionally biased region" description="Polar residues" evidence="1">
    <location>
        <begin position="188"/>
        <end position="201"/>
    </location>
</feature>